<comment type="similarity">
    <text evidence="1">Belongs to the BCP1 family.</text>
</comment>
<evidence type="ECO:0000313" key="4">
    <source>
        <dbReference type="Proteomes" id="UP001217754"/>
    </source>
</evidence>
<protein>
    <submittedName>
        <fullName evidence="3">Mss4p nuclear export</fullName>
    </submittedName>
</protein>
<dbReference type="InterPro" id="IPR025602">
    <property type="entry name" value="BCP1_family"/>
</dbReference>
<proteinExistence type="inferred from homology"/>
<reference evidence="3" key="1">
    <citation type="submission" date="2023-03" db="EMBL/GenBank/DDBJ databases">
        <title>Mating type loci evolution in Malassezia.</title>
        <authorList>
            <person name="Coelho M.A."/>
        </authorList>
    </citation>
    <scope>NUCLEOTIDE SEQUENCE</scope>
    <source>
        <strain evidence="3">CBS 9431</strain>
    </source>
</reference>
<dbReference type="PANTHER" id="PTHR13261">
    <property type="entry name" value="BRCA2 AND CDKN1A INTERACTING PROTEIN"/>
    <property type="match status" value="1"/>
</dbReference>
<feature type="region of interest" description="Disordered" evidence="2">
    <location>
        <begin position="192"/>
        <end position="215"/>
    </location>
</feature>
<organism evidence="3 4">
    <name type="scientific">Malassezia japonica</name>
    <dbReference type="NCBI Taxonomy" id="223818"/>
    <lineage>
        <taxon>Eukaryota</taxon>
        <taxon>Fungi</taxon>
        <taxon>Dikarya</taxon>
        <taxon>Basidiomycota</taxon>
        <taxon>Ustilaginomycotina</taxon>
        <taxon>Malasseziomycetes</taxon>
        <taxon>Malasseziales</taxon>
        <taxon>Malasseziaceae</taxon>
        <taxon>Malassezia</taxon>
    </lineage>
</organism>
<dbReference type="GO" id="GO:0005634">
    <property type="term" value="C:nucleus"/>
    <property type="evidence" value="ECO:0007669"/>
    <property type="project" value="TreeGrafter"/>
</dbReference>
<evidence type="ECO:0000313" key="3">
    <source>
        <dbReference type="EMBL" id="WFD38540.1"/>
    </source>
</evidence>
<dbReference type="RefSeq" id="XP_060121437.1">
    <property type="nucleotide sequence ID" value="XM_060265454.1"/>
</dbReference>
<dbReference type="PANTHER" id="PTHR13261:SF0">
    <property type="entry name" value="BRCA2 AND CDKN1A-INTERACTING PROTEIN"/>
    <property type="match status" value="1"/>
</dbReference>
<dbReference type="Proteomes" id="UP001217754">
    <property type="component" value="Chromosome 2"/>
</dbReference>
<dbReference type="Pfam" id="PF13862">
    <property type="entry name" value="BCCIP"/>
    <property type="match status" value="1"/>
</dbReference>
<dbReference type="EMBL" id="CP119959">
    <property type="protein sequence ID" value="WFD38540.1"/>
    <property type="molecule type" value="Genomic_DNA"/>
</dbReference>
<keyword evidence="4" id="KW-1185">Reference proteome</keyword>
<gene>
    <name evidence="3" type="primary">BCP1</name>
    <name evidence="3" type="ORF">MJAP1_001496</name>
</gene>
<dbReference type="AlphaFoldDB" id="A0AAF0F0K3"/>
<sequence>MSSAAPRKEEEEEEEIEFINVEFDFTAPSEIDYQALKRLFQQLFYTHAPTMDLGVVADYVVNLSQNHGIGTVVKVDDMEQVRDPYAVISALTFGEKGVPAADLLRTYLTTQLARSAKGKPLLDLINSASGSKPLVLLLHERMINLPAQVMPPLLRMLHEEYEEGRQEATPPAAEPTHLLVFSRGFSADALEEDADQEPTGLAGARKRKAGLNQTHPDDAAAAALGKAAKRKMIKTPSASSRLDDGLGSFHPEDELLAEFVSHHFHFRFPPPRDAIDTYEAPIYGRIMAIPYAKVPAALARIQAEWPAPM</sequence>
<evidence type="ECO:0000256" key="2">
    <source>
        <dbReference type="SAM" id="MobiDB-lite"/>
    </source>
</evidence>
<evidence type="ECO:0000256" key="1">
    <source>
        <dbReference type="ARBA" id="ARBA00006781"/>
    </source>
</evidence>
<name>A0AAF0F0K3_9BASI</name>
<accession>A0AAF0F0K3</accession>
<dbReference type="GeneID" id="85225145"/>